<dbReference type="Proteomes" id="UP000006447">
    <property type="component" value="Unassembled WGS sequence"/>
</dbReference>
<evidence type="ECO:0000313" key="2">
    <source>
        <dbReference type="Proteomes" id="UP000006447"/>
    </source>
</evidence>
<dbReference type="PATRIC" id="fig|1165867.3.peg.4798"/>
<evidence type="ECO:0000313" key="1">
    <source>
        <dbReference type="EMBL" id="EID77479.1"/>
    </source>
</evidence>
<proteinExistence type="predicted"/>
<dbReference type="InterPro" id="IPR046485">
    <property type="entry name" value="DUF6578"/>
</dbReference>
<reference evidence="1 2" key="1">
    <citation type="journal article" date="2012" name="J. Bacteriol.">
        <title>Draft genome sequence of the nitrophenol-degrading actinomycete Rhodococcus imtechensis RKJ300.</title>
        <authorList>
            <person name="Vikram S."/>
            <person name="Kumar S."/>
            <person name="Subramanian S."/>
            <person name="Raghava G.P."/>
        </authorList>
    </citation>
    <scope>NUCLEOTIDE SEQUENCE [LARGE SCALE GENOMIC DNA]</scope>
    <source>
        <strain evidence="1 2">RKJ300</strain>
    </source>
</reference>
<dbReference type="RefSeq" id="WP_007299267.1">
    <property type="nucleotide sequence ID" value="NZ_AJJH01000133.1"/>
</dbReference>
<gene>
    <name evidence="1" type="ORF">W59_23505</name>
</gene>
<protein>
    <submittedName>
        <fullName evidence="1">Uncharacterized protein</fullName>
    </submittedName>
</protein>
<accession>I0WM63</accession>
<sequence length="171" mass="19050">MHRFTEPTPVPTRVDLISVFVENWEIECCGIPPVVGYDTCALTFIESASERGRSLPDDARWSRRTHLITAGGIEAYWPTTDAPQVDAVFGYFSGTRHGPTVPDGIHPTTGLVVDLQLEIAEYQQTACQWQPIPDARLLRRIHASPKWFANNLDTTGCIETGVLMELAVMRP</sequence>
<name>I0WM63_RHOOP</name>
<comment type="caution">
    <text evidence="1">The sequence shown here is derived from an EMBL/GenBank/DDBJ whole genome shotgun (WGS) entry which is preliminary data.</text>
</comment>
<dbReference type="Pfam" id="PF20218">
    <property type="entry name" value="DUF6578"/>
    <property type="match status" value="1"/>
</dbReference>
<dbReference type="AlphaFoldDB" id="I0WM63"/>
<dbReference type="EMBL" id="AJJH01000133">
    <property type="protein sequence ID" value="EID77479.1"/>
    <property type="molecule type" value="Genomic_DNA"/>
</dbReference>
<organism evidence="1 2">
    <name type="scientific">Rhodococcus opacus RKJ300 = JCM 13270</name>
    <dbReference type="NCBI Taxonomy" id="1165867"/>
    <lineage>
        <taxon>Bacteria</taxon>
        <taxon>Bacillati</taxon>
        <taxon>Actinomycetota</taxon>
        <taxon>Actinomycetes</taxon>
        <taxon>Mycobacteriales</taxon>
        <taxon>Nocardiaceae</taxon>
        <taxon>Rhodococcus</taxon>
    </lineage>
</organism>